<dbReference type="OMA" id="HGIIMSA"/>
<evidence type="ECO:0000256" key="13">
    <source>
        <dbReference type="RuleBase" id="RU361258"/>
    </source>
</evidence>
<dbReference type="GO" id="GO:0004776">
    <property type="term" value="F:succinate-CoA ligase (GDP-forming) activity"/>
    <property type="evidence" value="ECO:0007669"/>
    <property type="project" value="UniProtKB-EC"/>
</dbReference>
<keyword evidence="6 12" id="KW-0067">ATP-binding</keyword>
<dbReference type="GO" id="GO:0005524">
    <property type="term" value="F:ATP binding"/>
    <property type="evidence" value="ECO:0007669"/>
    <property type="project" value="UniProtKB-UniRule"/>
</dbReference>
<gene>
    <name evidence="15" type="ORF">EAI_02805</name>
</gene>
<feature type="binding site" evidence="12">
    <location>
        <position position="244"/>
    </location>
    <ligand>
        <name>Mg(2+)</name>
        <dbReference type="ChEBI" id="CHEBI:18420"/>
    </ligand>
</feature>
<dbReference type="Gene3D" id="3.40.50.261">
    <property type="entry name" value="Succinyl-CoA synthetase domains"/>
    <property type="match status" value="1"/>
</dbReference>
<dbReference type="PROSITE" id="PS01217">
    <property type="entry name" value="SUCCINYL_COA_LIG_3"/>
    <property type="match status" value="1"/>
</dbReference>
<proteinExistence type="inferred from homology"/>
<dbReference type="PIRSF" id="PIRSF001554">
    <property type="entry name" value="SucCS_beta"/>
    <property type="match status" value="1"/>
</dbReference>
<organism evidence="16">
    <name type="scientific">Harpegnathos saltator</name>
    <name type="common">Jerdon's jumping ant</name>
    <dbReference type="NCBI Taxonomy" id="610380"/>
    <lineage>
        <taxon>Eukaryota</taxon>
        <taxon>Metazoa</taxon>
        <taxon>Ecdysozoa</taxon>
        <taxon>Arthropoda</taxon>
        <taxon>Hexapoda</taxon>
        <taxon>Insecta</taxon>
        <taxon>Pterygota</taxon>
        <taxon>Neoptera</taxon>
        <taxon>Endopterygota</taxon>
        <taxon>Hymenoptera</taxon>
        <taxon>Apocrita</taxon>
        <taxon>Aculeata</taxon>
        <taxon>Formicoidea</taxon>
        <taxon>Formicidae</taxon>
        <taxon>Ponerinae</taxon>
        <taxon>Ponerini</taxon>
        <taxon>Harpegnathos</taxon>
    </lineage>
</organism>
<dbReference type="GO" id="GO:0004775">
    <property type="term" value="F:succinate-CoA ligase (ADP-forming) activity"/>
    <property type="evidence" value="ECO:0007669"/>
    <property type="project" value="UniProtKB-UniRule"/>
</dbReference>
<dbReference type="Proteomes" id="UP000008237">
    <property type="component" value="Unassembled WGS sequence"/>
</dbReference>
<keyword evidence="7 12" id="KW-0460">Magnesium</keyword>
<dbReference type="SUPFAM" id="SSF56059">
    <property type="entry name" value="Glutathione synthetase ATP-binding domain-like"/>
    <property type="match status" value="1"/>
</dbReference>
<evidence type="ECO:0000256" key="9">
    <source>
        <dbReference type="ARBA" id="ARBA00052879"/>
    </source>
</evidence>
<dbReference type="GO" id="GO:0000287">
    <property type="term" value="F:magnesium ion binding"/>
    <property type="evidence" value="ECO:0007669"/>
    <property type="project" value="UniProtKB-UniRule"/>
</dbReference>
<evidence type="ECO:0000256" key="2">
    <source>
        <dbReference type="ARBA" id="ARBA00022532"/>
    </source>
</evidence>
<feature type="binding site" evidence="12">
    <location>
        <position position="230"/>
    </location>
    <ligand>
        <name>Mg(2+)</name>
        <dbReference type="ChEBI" id="CHEBI:18420"/>
    </ligand>
</feature>
<feature type="binding site" evidence="12">
    <location>
        <begin position="352"/>
        <end position="354"/>
    </location>
    <ligand>
        <name>substrate</name>
        <note>ligand shared with subunit alpha</note>
    </ligand>
</feature>
<dbReference type="Gene3D" id="3.30.1490.20">
    <property type="entry name" value="ATP-grasp fold, A domain"/>
    <property type="match status" value="1"/>
</dbReference>
<keyword evidence="12" id="KW-0496">Mitochondrion</keyword>
<dbReference type="EMBL" id="GL450787">
    <property type="protein sequence ID" value="EFN80454.1"/>
    <property type="molecule type" value="Genomic_DNA"/>
</dbReference>
<dbReference type="Pfam" id="PF08442">
    <property type="entry name" value="ATP-grasp_2"/>
    <property type="match status" value="1"/>
</dbReference>
<evidence type="ECO:0000256" key="1">
    <source>
        <dbReference type="ARBA" id="ARBA00005064"/>
    </source>
</evidence>
<comment type="pathway">
    <text evidence="1 12">Carbohydrate metabolism; tricarboxylic acid cycle; succinate from succinyl-CoA (ligase route): step 1/1.</text>
</comment>
<evidence type="ECO:0000256" key="6">
    <source>
        <dbReference type="ARBA" id="ARBA00022840"/>
    </source>
</evidence>
<dbReference type="Gene3D" id="3.30.470.20">
    <property type="entry name" value="ATP-grasp fold, B domain"/>
    <property type="match status" value="1"/>
</dbReference>
<evidence type="ECO:0000313" key="16">
    <source>
        <dbReference type="Proteomes" id="UP000008237"/>
    </source>
</evidence>
<comment type="similarity">
    <text evidence="12 13">Belongs to the succinate/malate CoA ligase beta subunit family.</text>
</comment>
<evidence type="ECO:0000256" key="11">
    <source>
        <dbReference type="ARBA" id="ARBA00063570"/>
    </source>
</evidence>
<keyword evidence="5 12" id="KW-0547">Nucleotide-binding</keyword>
<dbReference type="GO" id="GO:0005739">
    <property type="term" value="C:mitochondrion"/>
    <property type="evidence" value="ECO:0007669"/>
    <property type="project" value="UniProtKB-SubCell"/>
</dbReference>
<dbReference type="FunFam" id="3.30.1490.20:FF:000004">
    <property type="entry name" value="Succinate--CoA ligase [ADP-forming] subunit beta, mitochondrial"/>
    <property type="match status" value="1"/>
</dbReference>
<comment type="cofactor">
    <cofactor evidence="12">
        <name>Mg(2+)</name>
        <dbReference type="ChEBI" id="CHEBI:18420"/>
    </cofactor>
    <text evidence="12">Binds 1 Mg(2+) ion per subunit.</text>
</comment>
<dbReference type="AlphaFoldDB" id="E2BV23"/>
<dbReference type="NCBIfam" id="NF001913">
    <property type="entry name" value="PRK00696.1"/>
    <property type="match status" value="1"/>
</dbReference>
<feature type="binding site" evidence="12">
    <location>
        <position position="70"/>
    </location>
    <ligand>
        <name>ATP</name>
        <dbReference type="ChEBI" id="CHEBI:30616"/>
    </ligand>
</feature>
<dbReference type="InParanoid" id="E2BV23"/>
<evidence type="ECO:0000313" key="15">
    <source>
        <dbReference type="EMBL" id="EFN80454.1"/>
    </source>
</evidence>
<comment type="catalytic activity">
    <reaction evidence="9">
        <text>GTP + succinate + CoA = succinyl-CoA + GDP + phosphate</text>
        <dbReference type="Rhea" id="RHEA:22120"/>
        <dbReference type="ChEBI" id="CHEBI:30031"/>
        <dbReference type="ChEBI" id="CHEBI:37565"/>
        <dbReference type="ChEBI" id="CHEBI:43474"/>
        <dbReference type="ChEBI" id="CHEBI:57287"/>
        <dbReference type="ChEBI" id="CHEBI:57292"/>
        <dbReference type="ChEBI" id="CHEBI:58189"/>
        <dbReference type="EC" id="6.2.1.4"/>
    </reaction>
</comment>
<feature type="binding site" evidence="12">
    <location>
        <position position="295"/>
    </location>
    <ligand>
        <name>substrate</name>
        <note>ligand shared with subunit alpha</note>
    </ligand>
</feature>
<sequence>MTRHFSHTQVLSHKASVIKQMVRNLEVHEHVAYTLLKTAGIPTPSFEVAKTPDETAALAKDFKTKDIVLKAQVLAGGRGMGRFRGTDISGVMMCETPEQAKKLANNMIGKVLVTKQTGAAGKICNSVMITTRMFPRKEYYLAMMLERTFDGPVLIVSKQGGVNIEEIAATNPEAISYIPIDMRKGLTAEQADSVGNKLGLTGQSKEIASIIACNLYELFIEKDALLLEINPFVEDICGQYYALDCKCNFDDSADFRQKELFAFKDTTQMDPNEVEAEKHNLNYITLDGNIGCLVNGAGLAMATMDIIKFYGGMPANFLDVGGTATIETVTEGFKILSAGENVEAILVNIFGGIMRCDIIAQGIINAFKQLDLKTPVVVRLQGTNVKEAKALIADAKLKVFSIDDFAEAAETSVKLALMMNLAKSLNLDMNIITKSSGKESSTDSTREKK</sequence>
<dbReference type="GO" id="GO:0006099">
    <property type="term" value="P:tricarboxylic acid cycle"/>
    <property type="evidence" value="ECO:0007669"/>
    <property type="project" value="UniProtKB-UniRule"/>
</dbReference>
<dbReference type="EC" id="6.2.1.5" evidence="12"/>
<dbReference type="InterPro" id="IPR013815">
    <property type="entry name" value="ATP_grasp_subdomain_1"/>
</dbReference>
<evidence type="ECO:0000256" key="12">
    <source>
        <dbReference type="HAMAP-Rule" id="MF_03219"/>
    </source>
</evidence>
<dbReference type="InterPro" id="IPR017866">
    <property type="entry name" value="Succ-CoA_synthase_bsu_CS"/>
</dbReference>
<feature type="binding site" evidence="12">
    <location>
        <begin position="77"/>
        <end position="79"/>
    </location>
    <ligand>
        <name>ATP</name>
        <dbReference type="ChEBI" id="CHEBI:30616"/>
    </ligand>
</feature>
<evidence type="ECO:0000256" key="8">
    <source>
        <dbReference type="ARBA" id="ARBA00022946"/>
    </source>
</evidence>
<comment type="catalytic activity">
    <reaction evidence="12">
        <text>succinate + ATP + CoA = succinyl-CoA + ADP + phosphate</text>
        <dbReference type="Rhea" id="RHEA:17661"/>
        <dbReference type="ChEBI" id="CHEBI:30031"/>
        <dbReference type="ChEBI" id="CHEBI:30616"/>
        <dbReference type="ChEBI" id="CHEBI:43474"/>
        <dbReference type="ChEBI" id="CHEBI:57287"/>
        <dbReference type="ChEBI" id="CHEBI:57292"/>
        <dbReference type="ChEBI" id="CHEBI:456216"/>
        <dbReference type="EC" id="6.2.1.5"/>
    </reaction>
</comment>
<dbReference type="FunFam" id="3.40.50.261:FF:000001">
    <property type="entry name" value="Succinate--CoA ligase [ADP-forming] subunit beta"/>
    <property type="match status" value="1"/>
</dbReference>
<dbReference type="FunFam" id="3.30.470.20:FF:000002">
    <property type="entry name" value="Succinate--CoA ligase [ADP-forming] subunit beta"/>
    <property type="match status" value="1"/>
</dbReference>
<dbReference type="STRING" id="610380.E2BV23"/>
<dbReference type="NCBIfam" id="TIGR01016">
    <property type="entry name" value="sucCoAbeta"/>
    <property type="match status" value="1"/>
</dbReference>
<dbReference type="GO" id="GO:0006104">
    <property type="term" value="P:succinyl-CoA metabolic process"/>
    <property type="evidence" value="ECO:0007669"/>
    <property type="project" value="TreeGrafter"/>
</dbReference>
<name>E2BV23_HARSA</name>
<dbReference type="PANTHER" id="PTHR11815">
    <property type="entry name" value="SUCCINYL-COA SYNTHETASE BETA CHAIN"/>
    <property type="match status" value="1"/>
</dbReference>
<keyword evidence="16" id="KW-1185">Reference proteome</keyword>
<evidence type="ECO:0000256" key="3">
    <source>
        <dbReference type="ARBA" id="ARBA00022598"/>
    </source>
</evidence>
<dbReference type="InterPro" id="IPR013650">
    <property type="entry name" value="ATP-grasp_succ-CoA_synth-type"/>
</dbReference>
<comment type="function">
    <text evidence="12">Succinyl-CoA synthetase functions in the citric acid cycle (TCA), coupling the hydrolysis of succinyl-CoA to the synthesis of ATP and thus represents the only step of substrate-level phosphorylation in the TCA. The beta subunit provides nucleotide specificity of the enzyme and binds the substrate succinate, while the binding sites for coenzyme A and phosphate are found in the alpha subunit.</text>
</comment>
<dbReference type="SUPFAM" id="SSF52210">
    <property type="entry name" value="Succinyl-CoA synthetase domains"/>
    <property type="match status" value="1"/>
</dbReference>
<keyword evidence="8" id="KW-0809">Transit peptide</keyword>
<comment type="subunit">
    <text evidence="11">Heterodimer of an alpha and a beta subunit. The beta subunit determines specificity for GTP.</text>
</comment>
<evidence type="ECO:0000256" key="10">
    <source>
        <dbReference type="ARBA" id="ARBA00053833"/>
    </source>
</evidence>
<dbReference type="HAMAP" id="MF_00558">
    <property type="entry name" value="Succ_CoA_beta"/>
    <property type="match status" value="1"/>
</dbReference>
<evidence type="ECO:0000256" key="7">
    <source>
        <dbReference type="ARBA" id="ARBA00022842"/>
    </source>
</evidence>
<dbReference type="Pfam" id="PF00549">
    <property type="entry name" value="Ligase_CoA"/>
    <property type="match status" value="1"/>
</dbReference>
<dbReference type="PANTHER" id="PTHR11815:SF1">
    <property type="entry name" value="SUCCINATE--COA LIGASE [ADP-FORMING] SUBUNIT BETA, MITOCHONDRIAL"/>
    <property type="match status" value="1"/>
</dbReference>
<comment type="function">
    <text evidence="10">GTP-specific succinyl-CoA synthetase functions in the citric acid cycle (TCA), coupling the hydrolysis of succinyl-CoA to the synthesis of GTP and thus represents the only step of substrate-level phosphorylation in the TCA. The beta subunit provides nucleotide specificity of the enzyme and binds the substrate succinate, while the binding sites for coenzyme A and phosphate are found in the alpha subunit.</text>
</comment>
<dbReference type="GO" id="GO:0042709">
    <property type="term" value="C:succinate-CoA ligase complex"/>
    <property type="evidence" value="ECO:0007669"/>
    <property type="project" value="TreeGrafter"/>
</dbReference>
<dbReference type="UniPathway" id="UPA00223">
    <property type="reaction ID" value="UER00999"/>
</dbReference>
<dbReference type="OrthoDB" id="1552at2759"/>
<feature type="binding site" evidence="12">
    <location>
        <position position="138"/>
    </location>
    <ligand>
        <name>ATP</name>
        <dbReference type="ChEBI" id="CHEBI:30616"/>
    </ligand>
</feature>
<dbReference type="PROSITE" id="PS50975">
    <property type="entry name" value="ATP_GRASP"/>
    <property type="match status" value="1"/>
</dbReference>
<protein>
    <recommendedName>
        <fullName evidence="12">Succinate--CoA ligase [ADP-forming] subunit beta, mitochondrial</fullName>
        <ecNumber evidence="12">6.2.1.5</ecNumber>
    </recommendedName>
    <alternativeName>
        <fullName evidence="12">Succinyl-CoA synthetase beta chain</fullName>
        <shortName evidence="12">SCS-beta</shortName>
    </alternativeName>
</protein>
<evidence type="ECO:0000256" key="4">
    <source>
        <dbReference type="ARBA" id="ARBA00022723"/>
    </source>
</evidence>
<dbReference type="InterPro" id="IPR005809">
    <property type="entry name" value="Succ_CoA_ligase-like_bsu"/>
</dbReference>
<dbReference type="InterPro" id="IPR016102">
    <property type="entry name" value="Succinyl-CoA_synth-like"/>
</dbReference>
<feature type="domain" description="ATP-grasp" evidence="14">
    <location>
        <begin position="33"/>
        <end position="264"/>
    </location>
</feature>
<evidence type="ECO:0000259" key="14">
    <source>
        <dbReference type="PROSITE" id="PS50975"/>
    </source>
</evidence>
<keyword evidence="3 12" id="KW-0436">Ligase</keyword>
<evidence type="ECO:0000256" key="5">
    <source>
        <dbReference type="ARBA" id="ARBA00022741"/>
    </source>
</evidence>
<comment type="subcellular location">
    <subcellularLocation>
        <location evidence="12">Mitochondrion</location>
    </subcellularLocation>
</comment>
<keyword evidence="2 12" id="KW-0816">Tricarboxylic acid cycle</keyword>
<dbReference type="InterPro" id="IPR011761">
    <property type="entry name" value="ATP-grasp"/>
</dbReference>
<reference evidence="15 16" key="1">
    <citation type="journal article" date="2010" name="Science">
        <title>Genomic comparison of the ants Camponotus floridanus and Harpegnathos saltator.</title>
        <authorList>
            <person name="Bonasio R."/>
            <person name="Zhang G."/>
            <person name="Ye C."/>
            <person name="Mutti N.S."/>
            <person name="Fang X."/>
            <person name="Qin N."/>
            <person name="Donahue G."/>
            <person name="Yang P."/>
            <person name="Li Q."/>
            <person name="Li C."/>
            <person name="Zhang P."/>
            <person name="Huang Z."/>
            <person name="Berger S.L."/>
            <person name="Reinberg D."/>
            <person name="Wang J."/>
            <person name="Liebig J."/>
        </authorList>
    </citation>
    <scope>NUCLEOTIDE SEQUENCE [LARGE SCALE GENOMIC DNA]</scope>
    <source>
        <strain evidence="15 16">R22 G/1</strain>
    </source>
</reference>
<accession>E2BV23</accession>
<dbReference type="InterPro" id="IPR005811">
    <property type="entry name" value="SUCC_ACL_C"/>
</dbReference>
<keyword evidence="4 12" id="KW-0479">Metal-binding</keyword>